<accession>A0A285CY52</accession>
<reference evidence="12" key="1">
    <citation type="submission" date="2017-08" db="EMBL/GenBank/DDBJ databases">
        <authorList>
            <person name="Varghese N."/>
            <person name="Submissions S."/>
        </authorList>
    </citation>
    <scope>NUCLEOTIDE SEQUENCE [LARGE SCALE GENOMIC DNA]</scope>
    <source>
        <strain evidence="12">JA234</strain>
    </source>
</reference>
<protein>
    <recommendedName>
        <fullName evidence="4 7">Flagellar hook-associated protein 1</fullName>
        <shortName evidence="7">HAP1</shortName>
    </recommendedName>
</protein>
<evidence type="ECO:0000256" key="6">
    <source>
        <dbReference type="ARBA" id="ARBA00023143"/>
    </source>
</evidence>
<dbReference type="GO" id="GO:0005576">
    <property type="term" value="C:extracellular region"/>
    <property type="evidence" value="ECO:0007669"/>
    <property type="project" value="UniProtKB-SubCell"/>
</dbReference>
<dbReference type="PRINTS" id="PR01005">
    <property type="entry name" value="FLGHOOKAP1"/>
</dbReference>
<dbReference type="NCBIfam" id="TIGR02492">
    <property type="entry name" value="flgK_ends"/>
    <property type="match status" value="1"/>
</dbReference>
<feature type="domain" description="Flagellar hook-associated protein FlgK helical" evidence="10">
    <location>
        <begin position="95"/>
        <end position="313"/>
    </location>
</feature>
<dbReference type="InterPro" id="IPR053927">
    <property type="entry name" value="FlgK_helical"/>
</dbReference>
<keyword evidence="12" id="KW-1185">Reference proteome</keyword>
<feature type="domain" description="Flagellar basal-body/hook protein C-terminal" evidence="9">
    <location>
        <begin position="443"/>
        <end position="478"/>
    </location>
</feature>
<dbReference type="EMBL" id="OAOQ01000012">
    <property type="protein sequence ID" value="SNX72517.1"/>
    <property type="molecule type" value="Genomic_DNA"/>
</dbReference>
<gene>
    <name evidence="7" type="primary">flgK</name>
    <name evidence="11" type="ORF">SAMN05878503_11298</name>
</gene>
<dbReference type="GO" id="GO:0005198">
    <property type="term" value="F:structural molecule activity"/>
    <property type="evidence" value="ECO:0007669"/>
    <property type="project" value="UniProtKB-UniRule"/>
</dbReference>
<dbReference type="PANTHER" id="PTHR30033">
    <property type="entry name" value="FLAGELLAR HOOK-ASSOCIATED PROTEIN 1"/>
    <property type="match status" value="1"/>
</dbReference>
<evidence type="ECO:0000256" key="1">
    <source>
        <dbReference type="ARBA" id="ARBA00004117"/>
    </source>
</evidence>
<comment type="subcellular location">
    <subcellularLocation>
        <location evidence="1">Bacterial flagellum basal body</location>
    </subcellularLocation>
    <subcellularLocation>
        <location evidence="2 7">Secreted</location>
    </subcellularLocation>
</comment>
<dbReference type="GO" id="GO:0009424">
    <property type="term" value="C:bacterial-type flagellum hook"/>
    <property type="evidence" value="ECO:0007669"/>
    <property type="project" value="UniProtKB-UniRule"/>
</dbReference>
<evidence type="ECO:0000256" key="3">
    <source>
        <dbReference type="ARBA" id="ARBA00009677"/>
    </source>
</evidence>
<evidence type="ECO:0000259" key="10">
    <source>
        <dbReference type="Pfam" id="PF22638"/>
    </source>
</evidence>
<keyword evidence="11" id="KW-0966">Cell projection</keyword>
<proteinExistence type="inferred from homology"/>
<evidence type="ECO:0000259" key="8">
    <source>
        <dbReference type="Pfam" id="PF00460"/>
    </source>
</evidence>
<feature type="domain" description="Flagellar basal body rod protein N-terminal" evidence="8">
    <location>
        <begin position="8"/>
        <end position="36"/>
    </location>
</feature>
<comment type="similarity">
    <text evidence="3 7">Belongs to the flagella basal body rod proteins family.</text>
</comment>
<dbReference type="Pfam" id="PF00460">
    <property type="entry name" value="Flg_bb_rod"/>
    <property type="match status" value="1"/>
</dbReference>
<dbReference type="GO" id="GO:0044780">
    <property type="term" value="P:bacterial-type flagellum assembly"/>
    <property type="evidence" value="ECO:0007669"/>
    <property type="project" value="InterPro"/>
</dbReference>
<dbReference type="PANTHER" id="PTHR30033:SF2">
    <property type="entry name" value="FLAGELLAR HOOK PROTEIN"/>
    <property type="match status" value="1"/>
</dbReference>
<evidence type="ECO:0000259" key="9">
    <source>
        <dbReference type="Pfam" id="PF06429"/>
    </source>
</evidence>
<dbReference type="GO" id="GO:0009425">
    <property type="term" value="C:bacterial-type flagellum basal body"/>
    <property type="evidence" value="ECO:0007669"/>
    <property type="project" value="UniProtKB-SubCell"/>
</dbReference>
<organism evidence="11 12">
    <name type="scientific">Cereibacter ovatus</name>
    <dbReference type="NCBI Taxonomy" id="439529"/>
    <lineage>
        <taxon>Bacteria</taxon>
        <taxon>Pseudomonadati</taxon>
        <taxon>Pseudomonadota</taxon>
        <taxon>Alphaproteobacteria</taxon>
        <taxon>Rhodobacterales</taxon>
        <taxon>Paracoccaceae</taxon>
        <taxon>Cereibacter</taxon>
    </lineage>
</organism>
<evidence type="ECO:0000256" key="2">
    <source>
        <dbReference type="ARBA" id="ARBA00004613"/>
    </source>
</evidence>
<dbReference type="RefSeq" id="WP_097031099.1">
    <property type="nucleotide sequence ID" value="NZ_OAOQ01000012.1"/>
</dbReference>
<dbReference type="Pfam" id="PF22638">
    <property type="entry name" value="FlgK_D1"/>
    <property type="match status" value="1"/>
</dbReference>
<evidence type="ECO:0000256" key="7">
    <source>
        <dbReference type="RuleBase" id="RU362065"/>
    </source>
</evidence>
<dbReference type="InterPro" id="IPR010930">
    <property type="entry name" value="Flg_bb/hook_C_dom"/>
</dbReference>
<dbReference type="InterPro" id="IPR002371">
    <property type="entry name" value="FlgK"/>
</dbReference>
<dbReference type="InterPro" id="IPR001444">
    <property type="entry name" value="Flag_bb_rod_N"/>
</dbReference>
<sequence length="480" mass="49781">MSITGALSNALSGLNVTSRGVETVSNNIANALTEGYARRELEISSRSLGSEGQGVRVVDINRMIDMALVGDRRIADAVTGDRQTRAAFFQDLGDQLGDTGSGSLLGRIAAFESTLLAASSRPESTARLQNVFDAADALAKGLNAASDAVQAARQDADADIATQVEQLNTTLVRVKELNARITEVRTTGRDSSALEDERQMLVDSLSSIVPIREVQRENGQIALFTTEGTALLDGYAAQFGFSAKPVVTAQMSLGSGTLSGLTLNGRPIAVTDDGGMLGQGSLTAAFAVRDILAPAEQDRLDALARDLIRRIDAADPPPAGSAGLFTDGGAEFLATNEAGLAGRIALNASVDPTAGGRLTRLRDGANASAEGASGNATLLNALVSTLDAREAAASGPYAGKFSFSGLAAEAVSSVSTALIAADQETSFAAARSDELRVLELADGVDTDHELSQLLLLERSYAANAKVITACDKLITYLLEM</sequence>
<dbReference type="AlphaFoldDB" id="A0A285CY52"/>
<keyword evidence="11" id="KW-0969">Cilium</keyword>
<evidence type="ECO:0000256" key="5">
    <source>
        <dbReference type="ARBA" id="ARBA00022525"/>
    </source>
</evidence>
<keyword evidence="11" id="KW-0282">Flagellum</keyword>
<evidence type="ECO:0000256" key="4">
    <source>
        <dbReference type="ARBA" id="ARBA00016244"/>
    </source>
</evidence>
<dbReference type="Proteomes" id="UP000219467">
    <property type="component" value="Unassembled WGS sequence"/>
</dbReference>
<name>A0A285CY52_9RHOB</name>
<dbReference type="Pfam" id="PF06429">
    <property type="entry name" value="Flg_bbr_C"/>
    <property type="match status" value="1"/>
</dbReference>
<dbReference type="OrthoDB" id="7181295at2"/>
<keyword evidence="6 7" id="KW-0975">Bacterial flagellum</keyword>
<evidence type="ECO:0000313" key="11">
    <source>
        <dbReference type="EMBL" id="SNX72517.1"/>
    </source>
</evidence>
<evidence type="ECO:0000313" key="12">
    <source>
        <dbReference type="Proteomes" id="UP000219467"/>
    </source>
</evidence>
<keyword evidence="5 7" id="KW-0964">Secreted</keyword>